<evidence type="ECO:0000256" key="5">
    <source>
        <dbReference type="ARBA" id="ARBA00023136"/>
    </source>
</evidence>
<organism evidence="8 9">
    <name type="scientific">Candidatus Acidiferrum panamense</name>
    <dbReference type="NCBI Taxonomy" id="2741543"/>
    <lineage>
        <taxon>Bacteria</taxon>
        <taxon>Pseudomonadati</taxon>
        <taxon>Acidobacteriota</taxon>
        <taxon>Terriglobia</taxon>
        <taxon>Candidatus Acidiferrales</taxon>
        <taxon>Candidatus Acidiferrum</taxon>
    </lineage>
</organism>
<dbReference type="Pfam" id="PF12698">
    <property type="entry name" value="ABC2_membrane_3"/>
    <property type="match status" value="1"/>
</dbReference>
<dbReference type="InterPro" id="IPR051449">
    <property type="entry name" value="ABC-2_transporter_component"/>
</dbReference>
<dbReference type="GO" id="GO:0005886">
    <property type="term" value="C:plasma membrane"/>
    <property type="evidence" value="ECO:0007669"/>
    <property type="project" value="UniProtKB-SubCell"/>
</dbReference>
<reference evidence="8" key="1">
    <citation type="submission" date="2020-06" db="EMBL/GenBank/DDBJ databases">
        <title>Legume-microbial interactions unlock mineral nutrients during tropical forest succession.</title>
        <authorList>
            <person name="Epihov D.Z."/>
        </authorList>
    </citation>
    <scope>NUCLEOTIDE SEQUENCE [LARGE SCALE GENOMIC DNA]</scope>
    <source>
        <strain evidence="8">Pan2503</strain>
    </source>
</reference>
<evidence type="ECO:0000256" key="1">
    <source>
        <dbReference type="ARBA" id="ARBA00004651"/>
    </source>
</evidence>
<comment type="caution">
    <text evidence="8">The sequence shown here is derived from an EMBL/GenBank/DDBJ whole genome shotgun (WGS) entry which is preliminary data.</text>
</comment>
<name>A0A7V8SZI1_9BACT</name>
<evidence type="ECO:0000313" key="9">
    <source>
        <dbReference type="Proteomes" id="UP000567293"/>
    </source>
</evidence>
<protein>
    <submittedName>
        <fullName evidence="8">ABC transporter permease</fullName>
    </submittedName>
</protein>
<feature type="transmembrane region" description="Helical" evidence="6">
    <location>
        <begin position="340"/>
        <end position="359"/>
    </location>
</feature>
<evidence type="ECO:0000256" key="6">
    <source>
        <dbReference type="SAM" id="Phobius"/>
    </source>
</evidence>
<evidence type="ECO:0000256" key="2">
    <source>
        <dbReference type="ARBA" id="ARBA00022475"/>
    </source>
</evidence>
<dbReference type="Gene3D" id="3.40.1710.10">
    <property type="entry name" value="abc type-2 transporter like domain"/>
    <property type="match status" value="1"/>
</dbReference>
<evidence type="ECO:0000313" key="8">
    <source>
        <dbReference type="EMBL" id="MBA0088138.1"/>
    </source>
</evidence>
<dbReference type="EMBL" id="JACDQQ010002359">
    <property type="protein sequence ID" value="MBA0088138.1"/>
    <property type="molecule type" value="Genomic_DNA"/>
</dbReference>
<sequence>MIAAIVRTAIVSLRRDRGALALSFILPVVFFSIFGVIFGGRRSTTPKVKVLVVDEDHSSAAHRLVQGLQEEGSLVVETRPAPGKGAKQPEYTAATAEDAVKTGTAPLAVIIPHGFGENPISFGPPDTHRPKIQLLEDSSDVVAPQVVSGLLQKIAMTSLPDVMAEQGLKYIDQFAGGLTREQRDRVEQSLGHLRNPQDSAASGSGNSSGGIVAVSTRAVIGQNKNDPMVSFYAAAIGVMFLLFTASGAAGALLDEAESGTLDRVLSSRVTMTTLMLGKLTFNSLLAFSQLVLMFLWGWAVFRLDLWSHIPGFIVMGISSAVAVAAFGILLASICRSRAQLGALSTLVILVMSSVGGSMFPRFLMPEAMQKAGLLTINAWAIDGFTKVFWRDEPVSHLWLQVSVLVATAVLLFGIARRVARRWEYA</sequence>
<dbReference type="PANTHER" id="PTHR30294">
    <property type="entry name" value="MEMBRANE COMPONENT OF ABC TRANSPORTER YHHJ-RELATED"/>
    <property type="match status" value="1"/>
</dbReference>
<dbReference type="PANTHER" id="PTHR30294:SF38">
    <property type="entry name" value="TRANSPORT PERMEASE PROTEIN"/>
    <property type="match status" value="1"/>
</dbReference>
<feature type="transmembrane region" description="Helical" evidence="6">
    <location>
        <begin position="231"/>
        <end position="253"/>
    </location>
</feature>
<feature type="domain" description="ABC-2 type transporter transmembrane" evidence="7">
    <location>
        <begin position="20"/>
        <end position="415"/>
    </location>
</feature>
<dbReference type="InterPro" id="IPR013525">
    <property type="entry name" value="ABC2_TM"/>
</dbReference>
<dbReference type="AlphaFoldDB" id="A0A7V8SZI1"/>
<keyword evidence="4 6" id="KW-1133">Transmembrane helix</keyword>
<feature type="transmembrane region" description="Helical" evidence="6">
    <location>
        <begin position="311"/>
        <end position="333"/>
    </location>
</feature>
<keyword evidence="5 6" id="KW-0472">Membrane</keyword>
<evidence type="ECO:0000256" key="3">
    <source>
        <dbReference type="ARBA" id="ARBA00022692"/>
    </source>
</evidence>
<feature type="transmembrane region" description="Helical" evidence="6">
    <location>
        <begin position="20"/>
        <end position="40"/>
    </location>
</feature>
<proteinExistence type="predicted"/>
<evidence type="ECO:0000256" key="4">
    <source>
        <dbReference type="ARBA" id="ARBA00022989"/>
    </source>
</evidence>
<comment type="subcellular location">
    <subcellularLocation>
        <location evidence="1">Cell membrane</location>
        <topology evidence="1">Multi-pass membrane protein</topology>
    </subcellularLocation>
</comment>
<feature type="transmembrane region" description="Helical" evidence="6">
    <location>
        <begin position="397"/>
        <end position="415"/>
    </location>
</feature>
<feature type="transmembrane region" description="Helical" evidence="6">
    <location>
        <begin position="274"/>
        <end position="299"/>
    </location>
</feature>
<evidence type="ECO:0000259" key="7">
    <source>
        <dbReference type="Pfam" id="PF12698"/>
    </source>
</evidence>
<accession>A0A7V8SZI1</accession>
<keyword evidence="3 6" id="KW-0812">Transmembrane</keyword>
<gene>
    <name evidence="8" type="ORF">HRJ53_24400</name>
</gene>
<keyword evidence="2" id="KW-1003">Cell membrane</keyword>
<dbReference type="GO" id="GO:0140359">
    <property type="term" value="F:ABC-type transporter activity"/>
    <property type="evidence" value="ECO:0007669"/>
    <property type="project" value="InterPro"/>
</dbReference>
<dbReference type="Proteomes" id="UP000567293">
    <property type="component" value="Unassembled WGS sequence"/>
</dbReference>
<keyword evidence="9" id="KW-1185">Reference proteome</keyword>